<dbReference type="InterPro" id="IPR027417">
    <property type="entry name" value="P-loop_NTPase"/>
</dbReference>
<organism evidence="5 6">
    <name type="scientific">Eublepharis macularius</name>
    <name type="common">Leopard gecko</name>
    <name type="synonym">Cyrtodactylus macularius</name>
    <dbReference type="NCBI Taxonomy" id="481883"/>
    <lineage>
        <taxon>Eukaryota</taxon>
        <taxon>Metazoa</taxon>
        <taxon>Chordata</taxon>
        <taxon>Craniata</taxon>
        <taxon>Vertebrata</taxon>
        <taxon>Euteleostomi</taxon>
        <taxon>Lepidosauria</taxon>
        <taxon>Squamata</taxon>
        <taxon>Bifurcata</taxon>
        <taxon>Gekkota</taxon>
        <taxon>Eublepharidae</taxon>
        <taxon>Eublepharinae</taxon>
        <taxon>Eublepharis</taxon>
    </lineage>
</organism>
<evidence type="ECO:0000313" key="6">
    <source>
        <dbReference type="RefSeq" id="XP_054834921.1"/>
    </source>
</evidence>
<accession>A0AA97JCI0</accession>
<dbReference type="GO" id="GO:0008146">
    <property type="term" value="F:sulfotransferase activity"/>
    <property type="evidence" value="ECO:0007669"/>
    <property type="project" value="InterPro"/>
</dbReference>
<dbReference type="InterPro" id="IPR000863">
    <property type="entry name" value="Sulfotransferase_dom"/>
</dbReference>
<dbReference type="GeneID" id="129329390"/>
<sequence length="304" mass="35516">MTSDRKMFVETVDKAIAEAEDILSKDKLFSYKSVLFPKAFCSPETFKALESFEARSDDIFLAGYPKTGTNWFIHILCDLVRTVKKSKDEWNKGSDDSLYLEFGDPGKFERMKNLPSRQVLGTHLLPHMLPESIFKNKAKVLVLFRNPKDVAASYFHFSNRMPTLPSFKTWNEFFRAFMEGKVARGSYFDYLVEWNKYIDEKNVKFITYEEMKMEPKLGMKKIADFLGFSVNEEEIQMIIERSNFQEMKKNSKCTHGNLGDILFRKGGVGDWKNIFSETQSQEMDKKIEESFTGTKLYEIMKYEI</sequence>
<proteinExistence type="inferred from homology"/>
<gene>
    <name evidence="6" type="primary">LOC129329390</name>
</gene>
<evidence type="ECO:0000256" key="1">
    <source>
        <dbReference type="ARBA" id="ARBA00005771"/>
    </source>
</evidence>
<name>A0AA97JCI0_EUBMA</name>
<dbReference type="SUPFAM" id="SSF52540">
    <property type="entry name" value="P-loop containing nucleoside triphosphate hydrolases"/>
    <property type="match status" value="1"/>
</dbReference>
<evidence type="ECO:0000256" key="2">
    <source>
        <dbReference type="ARBA" id="ARBA00022679"/>
    </source>
</evidence>
<feature type="domain" description="Sulfotransferase" evidence="4">
    <location>
        <begin position="57"/>
        <end position="294"/>
    </location>
</feature>
<evidence type="ECO:0000313" key="5">
    <source>
        <dbReference type="Proteomes" id="UP001190640"/>
    </source>
</evidence>
<keyword evidence="5" id="KW-1185">Reference proteome</keyword>
<dbReference type="KEGG" id="emc:129329390"/>
<dbReference type="RefSeq" id="XP_054834921.1">
    <property type="nucleotide sequence ID" value="XM_054978946.1"/>
</dbReference>
<dbReference type="Proteomes" id="UP001190640">
    <property type="component" value="Chromosome 1"/>
</dbReference>
<dbReference type="PANTHER" id="PTHR11783">
    <property type="entry name" value="SULFOTRANSFERASE SULT"/>
    <property type="match status" value="1"/>
</dbReference>
<comment type="similarity">
    <text evidence="1 3">Belongs to the sulfotransferase 1 family.</text>
</comment>
<evidence type="ECO:0000256" key="3">
    <source>
        <dbReference type="RuleBase" id="RU361155"/>
    </source>
</evidence>
<keyword evidence="2 3" id="KW-0808">Transferase</keyword>
<dbReference type="Gene3D" id="3.40.50.300">
    <property type="entry name" value="P-loop containing nucleotide triphosphate hydrolases"/>
    <property type="match status" value="1"/>
</dbReference>
<dbReference type="EC" id="2.8.2.-" evidence="3"/>
<reference evidence="6" key="1">
    <citation type="submission" date="2025-08" db="UniProtKB">
        <authorList>
            <consortium name="RefSeq"/>
        </authorList>
    </citation>
    <scope>IDENTIFICATION</scope>
    <source>
        <tissue evidence="6">Blood</tissue>
    </source>
</reference>
<protein>
    <recommendedName>
        <fullName evidence="3">Sulfotransferase</fullName>
        <ecNumber evidence="3">2.8.2.-</ecNumber>
    </recommendedName>
</protein>
<dbReference type="AlphaFoldDB" id="A0AA97JCI0"/>
<evidence type="ECO:0000259" key="4">
    <source>
        <dbReference type="Pfam" id="PF00685"/>
    </source>
</evidence>
<dbReference type="Pfam" id="PF00685">
    <property type="entry name" value="Sulfotransfer_1"/>
    <property type="match status" value="1"/>
</dbReference>